<accession>A0A9P8P9T3</accession>
<proteinExistence type="predicted"/>
<gene>
    <name evidence="2" type="ORF">OGATHE_003153</name>
</gene>
<evidence type="ECO:0000313" key="3">
    <source>
        <dbReference type="Proteomes" id="UP000788993"/>
    </source>
</evidence>
<name>A0A9P8P9T3_9ASCO</name>
<evidence type="ECO:0000256" key="1">
    <source>
        <dbReference type="SAM" id="MobiDB-lite"/>
    </source>
</evidence>
<comment type="caution">
    <text evidence="2">The sequence shown here is derived from an EMBL/GenBank/DDBJ whole genome shotgun (WGS) entry which is preliminary data.</text>
</comment>
<dbReference type="Proteomes" id="UP000788993">
    <property type="component" value="Unassembled WGS sequence"/>
</dbReference>
<protein>
    <submittedName>
        <fullName evidence="2">Uncharacterized protein</fullName>
    </submittedName>
</protein>
<reference evidence="2" key="2">
    <citation type="submission" date="2021-01" db="EMBL/GenBank/DDBJ databases">
        <authorList>
            <person name="Schikora-Tamarit M.A."/>
        </authorList>
    </citation>
    <scope>NUCLEOTIDE SEQUENCE</scope>
    <source>
        <strain evidence="2">NCAIM Y.01608</strain>
    </source>
</reference>
<dbReference type="EMBL" id="JAEUBD010001062">
    <property type="protein sequence ID" value="KAH3667630.1"/>
    <property type="molecule type" value="Genomic_DNA"/>
</dbReference>
<evidence type="ECO:0000313" key="2">
    <source>
        <dbReference type="EMBL" id="KAH3667630.1"/>
    </source>
</evidence>
<reference evidence="2" key="1">
    <citation type="journal article" date="2021" name="Open Biol.">
        <title>Shared evolutionary footprints suggest mitochondrial oxidative damage underlies multiple complex I losses in fungi.</title>
        <authorList>
            <person name="Schikora-Tamarit M.A."/>
            <person name="Marcet-Houben M."/>
            <person name="Nosek J."/>
            <person name="Gabaldon T."/>
        </authorList>
    </citation>
    <scope>NUCLEOTIDE SEQUENCE</scope>
    <source>
        <strain evidence="2">NCAIM Y.01608</strain>
    </source>
</reference>
<organism evidence="2 3">
    <name type="scientific">Ogataea polymorpha</name>
    <dbReference type="NCBI Taxonomy" id="460523"/>
    <lineage>
        <taxon>Eukaryota</taxon>
        <taxon>Fungi</taxon>
        <taxon>Dikarya</taxon>
        <taxon>Ascomycota</taxon>
        <taxon>Saccharomycotina</taxon>
        <taxon>Pichiomycetes</taxon>
        <taxon>Pichiales</taxon>
        <taxon>Pichiaceae</taxon>
        <taxon>Ogataea</taxon>
    </lineage>
</organism>
<dbReference type="AlphaFoldDB" id="A0A9P8P9T3"/>
<keyword evidence="3" id="KW-1185">Reference proteome</keyword>
<feature type="region of interest" description="Disordered" evidence="1">
    <location>
        <begin position="45"/>
        <end position="76"/>
    </location>
</feature>
<sequence>MSNSSSLAFSSTQPVLILSISSIPAVVPPKRITVRTTTTKTVARSADLDSPLFEHESNKNSHNKANNGADGECHEKHSNSFEEAGKLCAGAMKLLACLEHDDTDSIVQKRLAEYDCV</sequence>